<dbReference type="Pfam" id="PF02348">
    <property type="entry name" value="CTP_transf_3"/>
    <property type="match status" value="1"/>
</dbReference>
<dbReference type="OrthoDB" id="9805604at2"/>
<dbReference type="GO" id="GO:0008781">
    <property type="term" value="F:N-acylneuraminate cytidylyltransferase activity"/>
    <property type="evidence" value="ECO:0007669"/>
    <property type="project" value="TreeGrafter"/>
</dbReference>
<dbReference type="PANTHER" id="PTHR21485:SF6">
    <property type="entry name" value="N-ACYLNEURAMINATE CYTIDYLYLTRANSFERASE-RELATED"/>
    <property type="match status" value="1"/>
</dbReference>
<dbReference type="InterPro" id="IPR029044">
    <property type="entry name" value="Nucleotide-diphossugar_trans"/>
</dbReference>
<organism evidence="1 2">
    <name type="scientific">Segetibacter aerophilus</name>
    <dbReference type="NCBI Taxonomy" id="670293"/>
    <lineage>
        <taxon>Bacteria</taxon>
        <taxon>Pseudomonadati</taxon>
        <taxon>Bacteroidota</taxon>
        <taxon>Chitinophagia</taxon>
        <taxon>Chitinophagales</taxon>
        <taxon>Chitinophagaceae</taxon>
        <taxon>Segetibacter</taxon>
    </lineage>
</organism>
<dbReference type="AlphaFoldDB" id="A0A512BBW4"/>
<name>A0A512BBW4_9BACT</name>
<dbReference type="InterPro" id="IPR050793">
    <property type="entry name" value="CMP-NeuNAc_synthase"/>
</dbReference>
<reference evidence="1 2" key="1">
    <citation type="submission" date="2019-07" db="EMBL/GenBank/DDBJ databases">
        <title>Whole genome shotgun sequence of Segetibacter aerophilus NBRC 106135.</title>
        <authorList>
            <person name="Hosoyama A."/>
            <person name="Uohara A."/>
            <person name="Ohji S."/>
            <person name="Ichikawa N."/>
        </authorList>
    </citation>
    <scope>NUCLEOTIDE SEQUENCE [LARGE SCALE GENOMIC DNA]</scope>
    <source>
        <strain evidence="1 2">NBRC 106135</strain>
    </source>
</reference>
<dbReference type="EMBL" id="BJYT01000006">
    <property type="protein sequence ID" value="GEO09395.1"/>
    <property type="molecule type" value="Genomic_DNA"/>
</dbReference>
<sequence length="234" mass="26296">MKNLCIIPARSGSKGVPGKNIKQLNGKPLIQYTFDAALECSFLDRIVLSTDCTTIAATAKKASIEVPFLRPAHLANDTTPTLEVIKHALHYFDKRGQFYDNICLLQPTCPFRSEGFVDLCFENFISSGADCLVSVKVVPHEYNPHWVFEANPSGYLKIATGEEVIIPSRQLLPKSFARDGSVYIFKADNIRNRNSIFGQTISYVETDEMWHVNIDTAEDWKRAEMIAKMLFVVS</sequence>
<dbReference type="RefSeq" id="WP_147203518.1">
    <property type="nucleotide sequence ID" value="NZ_BJYT01000006.1"/>
</dbReference>
<dbReference type="SUPFAM" id="SSF53448">
    <property type="entry name" value="Nucleotide-diphospho-sugar transferases"/>
    <property type="match status" value="1"/>
</dbReference>
<evidence type="ECO:0000313" key="2">
    <source>
        <dbReference type="Proteomes" id="UP000321513"/>
    </source>
</evidence>
<evidence type="ECO:0008006" key="3">
    <source>
        <dbReference type="Google" id="ProtNLM"/>
    </source>
</evidence>
<dbReference type="CDD" id="cd02513">
    <property type="entry name" value="CMP-NeuAc_Synthase"/>
    <property type="match status" value="1"/>
</dbReference>
<gene>
    <name evidence="1" type="primary">neuA</name>
    <name evidence="1" type="ORF">SAE01_18910</name>
</gene>
<comment type="caution">
    <text evidence="1">The sequence shown here is derived from an EMBL/GenBank/DDBJ whole genome shotgun (WGS) entry which is preliminary data.</text>
</comment>
<dbReference type="InterPro" id="IPR003329">
    <property type="entry name" value="Cytidylyl_trans"/>
</dbReference>
<dbReference type="PANTHER" id="PTHR21485">
    <property type="entry name" value="HAD SUPERFAMILY MEMBERS CMAS AND KDSC"/>
    <property type="match status" value="1"/>
</dbReference>
<evidence type="ECO:0000313" key="1">
    <source>
        <dbReference type="EMBL" id="GEO09395.1"/>
    </source>
</evidence>
<protein>
    <recommendedName>
        <fullName evidence="3">N-acylneuraminate cytidylyltransferase</fullName>
    </recommendedName>
</protein>
<proteinExistence type="predicted"/>
<dbReference type="Gene3D" id="3.90.550.10">
    <property type="entry name" value="Spore Coat Polysaccharide Biosynthesis Protein SpsA, Chain A"/>
    <property type="match status" value="1"/>
</dbReference>
<keyword evidence="2" id="KW-1185">Reference proteome</keyword>
<accession>A0A512BBW4</accession>
<dbReference type="Proteomes" id="UP000321513">
    <property type="component" value="Unassembled WGS sequence"/>
</dbReference>